<comment type="caution">
    <text evidence="4">The sequence shown here is derived from an EMBL/GenBank/DDBJ whole genome shotgun (WGS) entry which is preliminary data.</text>
</comment>
<dbReference type="Gene3D" id="3.40.630.30">
    <property type="match status" value="1"/>
</dbReference>
<dbReference type="RefSeq" id="WP_344209269.1">
    <property type="nucleotide sequence ID" value="NZ_BAAAOS010000006.1"/>
</dbReference>
<accession>A0ABP4N2L5</accession>
<evidence type="ECO:0000313" key="4">
    <source>
        <dbReference type="EMBL" id="GAA1554688.1"/>
    </source>
</evidence>
<reference evidence="5" key="1">
    <citation type="journal article" date="2019" name="Int. J. Syst. Evol. Microbiol.">
        <title>The Global Catalogue of Microorganisms (GCM) 10K type strain sequencing project: providing services to taxonomists for standard genome sequencing and annotation.</title>
        <authorList>
            <consortium name="The Broad Institute Genomics Platform"/>
            <consortium name="The Broad Institute Genome Sequencing Center for Infectious Disease"/>
            <person name="Wu L."/>
            <person name="Ma J."/>
        </authorList>
    </citation>
    <scope>NUCLEOTIDE SEQUENCE [LARGE SCALE GENOMIC DNA]</scope>
    <source>
        <strain evidence="5">JCM 14969</strain>
    </source>
</reference>
<dbReference type="PANTHER" id="PTHR43420">
    <property type="entry name" value="ACETYLTRANSFERASE"/>
    <property type="match status" value="1"/>
</dbReference>
<evidence type="ECO:0000256" key="2">
    <source>
        <dbReference type="ARBA" id="ARBA00023315"/>
    </source>
</evidence>
<keyword evidence="2" id="KW-0012">Acyltransferase</keyword>
<dbReference type="Proteomes" id="UP001500393">
    <property type="component" value="Unassembled WGS sequence"/>
</dbReference>
<dbReference type="InterPro" id="IPR050680">
    <property type="entry name" value="YpeA/RimI_acetyltransf"/>
</dbReference>
<keyword evidence="1" id="KW-0808">Transferase</keyword>
<sequence length="183" mass="20424">MSNLNDIQLSVFGPAEAADQLDVVSELYVDVFFPPPHNKGQLELGRMRGAWPRRLKAPGFRLVVADSEGSPAGCVYGHQLAANTGWWAGAVDPLPDDVANEQEGRTVAIIDMLVREQWRRCGLAEAMHDTLLADRTEQRVTLLVKPDNTPARRAYEKWGYQQVGRIQPFPDAPVFDSMVKNLR</sequence>
<dbReference type="SUPFAM" id="SSF55729">
    <property type="entry name" value="Acyl-CoA N-acyltransferases (Nat)"/>
    <property type="match status" value="1"/>
</dbReference>
<organism evidence="4 5">
    <name type="scientific">Kribbella sancticallisti</name>
    <dbReference type="NCBI Taxonomy" id="460087"/>
    <lineage>
        <taxon>Bacteria</taxon>
        <taxon>Bacillati</taxon>
        <taxon>Actinomycetota</taxon>
        <taxon>Actinomycetes</taxon>
        <taxon>Propionibacteriales</taxon>
        <taxon>Kribbellaceae</taxon>
        <taxon>Kribbella</taxon>
    </lineage>
</organism>
<evidence type="ECO:0000259" key="3">
    <source>
        <dbReference type="PROSITE" id="PS51186"/>
    </source>
</evidence>
<feature type="domain" description="N-acetyltransferase" evidence="3">
    <location>
        <begin position="10"/>
        <end position="183"/>
    </location>
</feature>
<protein>
    <recommendedName>
        <fullName evidence="3">N-acetyltransferase domain-containing protein</fullName>
    </recommendedName>
</protein>
<evidence type="ECO:0000313" key="5">
    <source>
        <dbReference type="Proteomes" id="UP001500393"/>
    </source>
</evidence>
<gene>
    <name evidence="4" type="ORF">GCM10009789_05160</name>
</gene>
<dbReference type="Pfam" id="PF00583">
    <property type="entry name" value="Acetyltransf_1"/>
    <property type="match status" value="1"/>
</dbReference>
<dbReference type="PROSITE" id="PS51186">
    <property type="entry name" value="GNAT"/>
    <property type="match status" value="1"/>
</dbReference>
<evidence type="ECO:0000256" key="1">
    <source>
        <dbReference type="ARBA" id="ARBA00022679"/>
    </source>
</evidence>
<keyword evidence="5" id="KW-1185">Reference proteome</keyword>
<dbReference type="PANTHER" id="PTHR43420:SF12">
    <property type="entry name" value="N-ACETYLTRANSFERASE DOMAIN-CONTAINING PROTEIN"/>
    <property type="match status" value="1"/>
</dbReference>
<dbReference type="InterPro" id="IPR000182">
    <property type="entry name" value="GNAT_dom"/>
</dbReference>
<proteinExistence type="predicted"/>
<name>A0ABP4N2L5_9ACTN</name>
<dbReference type="InterPro" id="IPR016181">
    <property type="entry name" value="Acyl_CoA_acyltransferase"/>
</dbReference>
<dbReference type="EMBL" id="BAAAOS010000006">
    <property type="protein sequence ID" value="GAA1554688.1"/>
    <property type="molecule type" value="Genomic_DNA"/>
</dbReference>